<gene>
    <name evidence="2" type="ORF">Plil01_001546400</name>
</gene>
<protein>
    <submittedName>
        <fullName evidence="2">Unnamed protein product</fullName>
    </submittedName>
</protein>
<dbReference type="Proteomes" id="UP001165083">
    <property type="component" value="Unassembled WGS sequence"/>
</dbReference>
<organism evidence="2 3">
    <name type="scientific">Phytophthora lilii</name>
    <dbReference type="NCBI Taxonomy" id="2077276"/>
    <lineage>
        <taxon>Eukaryota</taxon>
        <taxon>Sar</taxon>
        <taxon>Stramenopiles</taxon>
        <taxon>Oomycota</taxon>
        <taxon>Peronosporomycetes</taxon>
        <taxon>Peronosporales</taxon>
        <taxon>Peronosporaceae</taxon>
        <taxon>Phytophthora</taxon>
    </lineage>
</organism>
<proteinExistence type="predicted"/>
<evidence type="ECO:0000256" key="1">
    <source>
        <dbReference type="SAM" id="MobiDB-lite"/>
    </source>
</evidence>
<evidence type="ECO:0000313" key="3">
    <source>
        <dbReference type="Proteomes" id="UP001165083"/>
    </source>
</evidence>
<dbReference type="AlphaFoldDB" id="A0A9W6XDZ6"/>
<reference evidence="2" key="1">
    <citation type="submission" date="2023-04" db="EMBL/GenBank/DDBJ databases">
        <title>Phytophthora lilii NBRC 32176.</title>
        <authorList>
            <person name="Ichikawa N."/>
            <person name="Sato H."/>
            <person name="Tonouchi N."/>
        </authorList>
    </citation>
    <scope>NUCLEOTIDE SEQUENCE</scope>
    <source>
        <strain evidence="2">NBRC 32176</strain>
    </source>
</reference>
<feature type="region of interest" description="Disordered" evidence="1">
    <location>
        <begin position="18"/>
        <end position="46"/>
    </location>
</feature>
<keyword evidence="3" id="KW-1185">Reference proteome</keyword>
<dbReference type="OrthoDB" id="143778at2759"/>
<dbReference type="EMBL" id="BSXW01001413">
    <property type="protein sequence ID" value="GMF36573.1"/>
    <property type="molecule type" value="Genomic_DNA"/>
</dbReference>
<name>A0A9W6XDZ6_9STRA</name>
<accession>A0A9W6XDZ6</accession>
<sequence length="379" mass="43823">MVRDRGLQLEVIGKHDEEIDAKDFKQGDGEDKHGTMSGIDEDMDPMLSNADNDAKRILTDYYTQLQSKDIEIPFRLSPVVETKHGIKNHPTYCFGKPTHFKPLNFMTIDRNKHKQVSGEARKGLMRTIRWMNTFTVLLNGIEDIDRYLKDVQYPFPSTDEEATELVKEMKLNQQRRKNLDANLKILNEVILKSAHDIKRQTDRRKCGPKRVISDPLQSMIRTLAFKQHIDQSEYDKLRIDDKKLFKEILAITHLQHNFHDQLEEPLESLRAEYDKLKGEPELGSDNRSIIKQLKSLSVDMYSNRLISDSECGSYRDNADLNVAELKAIMKELIIKDCPQKTQAAVWATDLDKSIRKVDASTQTQGGRVWAYPPKKKLKL</sequence>
<comment type="caution">
    <text evidence="2">The sequence shown here is derived from an EMBL/GenBank/DDBJ whole genome shotgun (WGS) entry which is preliminary data.</text>
</comment>
<feature type="compositionally biased region" description="Basic and acidic residues" evidence="1">
    <location>
        <begin position="18"/>
        <end position="34"/>
    </location>
</feature>
<evidence type="ECO:0000313" key="2">
    <source>
        <dbReference type="EMBL" id="GMF36573.1"/>
    </source>
</evidence>